<accession>A0ABU9RSH4</accession>
<name>A0ABU9RSH4_9BURK</name>
<reference evidence="2 3" key="1">
    <citation type="submission" date="2024-01" db="EMBL/GenBank/DDBJ databases">
        <title>The diversity of rhizobia nodulating Mimosa spp. in eleven states of Brazil covering several biomes is determined by host plant, location, and edaphic factors.</title>
        <authorList>
            <person name="Rouws L."/>
            <person name="Barauna A."/>
            <person name="Beukes C."/>
            <person name="De Faria S.M."/>
            <person name="Gross E."/>
            <person name="Dos Reis Junior F.B."/>
            <person name="Simon M."/>
            <person name="Maluk M."/>
            <person name="Odee D.W."/>
            <person name="Kenicer G."/>
            <person name="Young J.P.W."/>
            <person name="Reis V.M."/>
            <person name="Zilli J."/>
            <person name="James E.K."/>
        </authorList>
    </citation>
    <scope>NUCLEOTIDE SEQUENCE [LARGE SCALE GENOMIC DNA]</scope>
    <source>
        <strain evidence="2 3">JPY167</strain>
    </source>
</reference>
<evidence type="ECO:0000313" key="3">
    <source>
        <dbReference type="Proteomes" id="UP001489897"/>
    </source>
</evidence>
<protein>
    <submittedName>
        <fullName evidence="2">DUF4123 domain-containing protein</fullName>
    </submittedName>
</protein>
<keyword evidence="3" id="KW-1185">Reference proteome</keyword>
<dbReference type="Pfam" id="PF13503">
    <property type="entry name" value="DUF4123"/>
    <property type="match status" value="1"/>
</dbReference>
<dbReference type="Proteomes" id="UP001489897">
    <property type="component" value="Unassembled WGS sequence"/>
</dbReference>
<dbReference type="InterPro" id="IPR025391">
    <property type="entry name" value="DUF4123"/>
</dbReference>
<feature type="domain" description="DUF4123" evidence="1">
    <location>
        <begin position="82"/>
        <end position="176"/>
    </location>
</feature>
<sequence>MDHPNTPGAVQEADGGSEEEVVNATLDVLRTYFSKNPEMHCFLAVDPAQRDLTDEERSGPDAAASRAVVEIDHDGFPEAHQPYLIELDLATPTGMTLLKESVRLAHEDRRPESMAAGLGQRIGGWLASSASLAEVAAHWSGHALQYDDQGHACVLRFYDARALSLIWPMLSGRQQQALLGPVKVWHALDASARPRVYSQTGESNRELALTAAQWQQIHRHGPINRALALHAVAKGRQPKPSDIETAVAAAERAERYGLADRNDHIAFIGHALAWHPQFDLYPKVLSVLGNMAPDDFYTAGISELTQADIADIRSGAWYDRLTPPTLR</sequence>
<proteinExistence type="predicted"/>
<dbReference type="EMBL" id="JAYMRV010000005">
    <property type="protein sequence ID" value="MEM5423027.1"/>
    <property type="molecule type" value="Genomic_DNA"/>
</dbReference>
<gene>
    <name evidence="2" type="ORF">VSR73_18380</name>
</gene>
<dbReference type="RefSeq" id="WP_069267624.1">
    <property type="nucleotide sequence ID" value="NZ_JAYMRV010000005.1"/>
</dbReference>
<evidence type="ECO:0000313" key="2">
    <source>
        <dbReference type="EMBL" id="MEM5423027.1"/>
    </source>
</evidence>
<evidence type="ECO:0000259" key="1">
    <source>
        <dbReference type="Pfam" id="PF13503"/>
    </source>
</evidence>
<organism evidence="2 3">
    <name type="scientific">Paraburkholderia ferrariae</name>
    <dbReference type="NCBI Taxonomy" id="386056"/>
    <lineage>
        <taxon>Bacteria</taxon>
        <taxon>Pseudomonadati</taxon>
        <taxon>Pseudomonadota</taxon>
        <taxon>Betaproteobacteria</taxon>
        <taxon>Burkholderiales</taxon>
        <taxon>Burkholderiaceae</taxon>
        <taxon>Paraburkholderia</taxon>
    </lineage>
</organism>
<comment type="caution">
    <text evidence="2">The sequence shown here is derived from an EMBL/GenBank/DDBJ whole genome shotgun (WGS) entry which is preliminary data.</text>
</comment>